<evidence type="ECO:0000256" key="2">
    <source>
        <dbReference type="ARBA" id="ARBA00020451"/>
    </source>
</evidence>
<keyword evidence="12" id="KW-1185">Reference proteome</keyword>
<gene>
    <name evidence="11" type="ORF">PHLGIDRAFT_115531</name>
</gene>
<keyword evidence="4" id="KW-0808">Transferase</keyword>
<feature type="region of interest" description="Disordered" evidence="9">
    <location>
        <begin position="314"/>
        <end position="406"/>
    </location>
</feature>
<keyword evidence="3" id="KW-0489">Methyltransferase</keyword>
<dbReference type="STRING" id="745531.A0A0C3NYB2"/>
<protein>
    <recommendedName>
        <fullName evidence="2">tRNA (guanine(9)-N1)-methyltransferase</fullName>
        <ecNumber evidence="1">2.1.1.221</ecNumber>
    </recommendedName>
    <alternativeName>
        <fullName evidence="7">tRNA methyltransferase 10</fullName>
    </alternativeName>
    <alternativeName>
        <fullName evidence="6">tRNA(m1G9)-methyltransferase</fullName>
    </alternativeName>
</protein>
<evidence type="ECO:0000256" key="1">
    <source>
        <dbReference type="ARBA" id="ARBA00012797"/>
    </source>
</evidence>
<dbReference type="PROSITE" id="PS51675">
    <property type="entry name" value="SAM_MT_TRM10"/>
    <property type="match status" value="1"/>
</dbReference>
<dbReference type="InterPro" id="IPR038459">
    <property type="entry name" value="MT_TRM10-typ_sf"/>
</dbReference>
<feature type="region of interest" description="Disordered" evidence="9">
    <location>
        <begin position="1"/>
        <end position="93"/>
    </location>
</feature>
<evidence type="ECO:0000256" key="3">
    <source>
        <dbReference type="ARBA" id="ARBA00022603"/>
    </source>
</evidence>
<dbReference type="Gene3D" id="3.40.1280.30">
    <property type="match status" value="1"/>
</dbReference>
<feature type="compositionally biased region" description="Polar residues" evidence="9">
    <location>
        <begin position="1"/>
        <end position="16"/>
    </location>
</feature>
<dbReference type="InterPro" id="IPR028564">
    <property type="entry name" value="MT_TRM10-typ"/>
</dbReference>
<reference evidence="11 12" key="1">
    <citation type="journal article" date="2014" name="PLoS Genet.">
        <title>Analysis of the Phlebiopsis gigantea genome, transcriptome and secretome provides insight into its pioneer colonization strategies of wood.</title>
        <authorList>
            <person name="Hori C."/>
            <person name="Ishida T."/>
            <person name="Igarashi K."/>
            <person name="Samejima M."/>
            <person name="Suzuki H."/>
            <person name="Master E."/>
            <person name="Ferreira P."/>
            <person name="Ruiz-Duenas F.J."/>
            <person name="Held B."/>
            <person name="Canessa P."/>
            <person name="Larrondo L.F."/>
            <person name="Schmoll M."/>
            <person name="Druzhinina I.S."/>
            <person name="Kubicek C.P."/>
            <person name="Gaskell J.A."/>
            <person name="Kersten P."/>
            <person name="St John F."/>
            <person name="Glasner J."/>
            <person name="Sabat G."/>
            <person name="Splinter BonDurant S."/>
            <person name="Syed K."/>
            <person name="Yadav J."/>
            <person name="Mgbeahuruike A.C."/>
            <person name="Kovalchuk A."/>
            <person name="Asiegbu F.O."/>
            <person name="Lackner G."/>
            <person name="Hoffmeister D."/>
            <person name="Rencoret J."/>
            <person name="Gutierrez A."/>
            <person name="Sun H."/>
            <person name="Lindquist E."/>
            <person name="Barry K."/>
            <person name="Riley R."/>
            <person name="Grigoriev I.V."/>
            <person name="Henrissat B."/>
            <person name="Kues U."/>
            <person name="Berka R.M."/>
            <person name="Martinez A.T."/>
            <person name="Covert S.F."/>
            <person name="Blanchette R.A."/>
            <person name="Cullen D."/>
        </authorList>
    </citation>
    <scope>NUCLEOTIDE SEQUENCE [LARGE SCALE GENOMIC DNA]</scope>
    <source>
        <strain evidence="11 12">11061_1 CR5-6</strain>
    </source>
</reference>
<accession>A0A0C3NYB2</accession>
<dbReference type="GO" id="GO:0002939">
    <property type="term" value="P:tRNA N1-guanine methylation"/>
    <property type="evidence" value="ECO:0007669"/>
    <property type="project" value="TreeGrafter"/>
</dbReference>
<organism evidence="11 12">
    <name type="scientific">Phlebiopsis gigantea (strain 11061_1 CR5-6)</name>
    <name type="common">White-rot fungus</name>
    <name type="synonym">Peniophora gigantea</name>
    <dbReference type="NCBI Taxonomy" id="745531"/>
    <lineage>
        <taxon>Eukaryota</taxon>
        <taxon>Fungi</taxon>
        <taxon>Dikarya</taxon>
        <taxon>Basidiomycota</taxon>
        <taxon>Agaricomycotina</taxon>
        <taxon>Agaricomycetes</taxon>
        <taxon>Polyporales</taxon>
        <taxon>Phanerochaetaceae</taxon>
        <taxon>Phlebiopsis</taxon>
    </lineage>
</organism>
<dbReference type="Proteomes" id="UP000053257">
    <property type="component" value="Unassembled WGS sequence"/>
</dbReference>
<evidence type="ECO:0000256" key="8">
    <source>
        <dbReference type="ARBA" id="ARBA00048434"/>
    </source>
</evidence>
<evidence type="ECO:0000256" key="7">
    <source>
        <dbReference type="ARBA" id="ARBA00032166"/>
    </source>
</evidence>
<dbReference type="InterPro" id="IPR007356">
    <property type="entry name" value="tRNA_m1G_MeTrfase_euk"/>
</dbReference>
<feature type="compositionally biased region" description="Acidic residues" evidence="9">
    <location>
        <begin position="348"/>
        <end position="369"/>
    </location>
</feature>
<dbReference type="EC" id="2.1.1.221" evidence="1"/>
<evidence type="ECO:0000256" key="4">
    <source>
        <dbReference type="ARBA" id="ARBA00022679"/>
    </source>
</evidence>
<dbReference type="GO" id="GO:0000049">
    <property type="term" value="F:tRNA binding"/>
    <property type="evidence" value="ECO:0007669"/>
    <property type="project" value="TreeGrafter"/>
</dbReference>
<evidence type="ECO:0000256" key="5">
    <source>
        <dbReference type="ARBA" id="ARBA00022691"/>
    </source>
</evidence>
<evidence type="ECO:0000313" key="11">
    <source>
        <dbReference type="EMBL" id="KIP10409.1"/>
    </source>
</evidence>
<name>A0A0C3NYB2_PHLG1</name>
<dbReference type="GO" id="GO:0052905">
    <property type="term" value="F:tRNA (guanosine(9)-N1)-methyltransferase activity"/>
    <property type="evidence" value="ECO:0007669"/>
    <property type="project" value="UniProtKB-EC"/>
</dbReference>
<dbReference type="HOGENOM" id="CLU_034384_1_1_1"/>
<dbReference type="OrthoDB" id="278300at2759"/>
<evidence type="ECO:0000256" key="6">
    <source>
        <dbReference type="ARBA" id="ARBA00031792"/>
    </source>
</evidence>
<dbReference type="PANTHER" id="PTHR13563:SF13">
    <property type="entry name" value="TRNA METHYLTRANSFERASE 10 HOMOLOG A"/>
    <property type="match status" value="1"/>
</dbReference>
<evidence type="ECO:0000313" key="12">
    <source>
        <dbReference type="Proteomes" id="UP000053257"/>
    </source>
</evidence>
<feature type="compositionally biased region" description="Basic and acidic residues" evidence="9">
    <location>
        <begin position="81"/>
        <end position="91"/>
    </location>
</feature>
<feature type="compositionally biased region" description="Basic and acidic residues" evidence="9">
    <location>
        <begin position="314"/>
        <end position="339"/>
    </location>
</feature>
<dbReference type="GO" id="GO:0005634">
    <property type="term" value="C:nucleus"/>
    <property type="evidence" value="ECO:0007669"/>
    <property type="project" value="TreeGrafter"/>
</dbReference>
<feature type="region of interest" description="Disordered" evidence="9">
    <location>
        <begin position="180"/>
        <end position="207"/>
    </location>
</feature>
<keyword evidence="5" id="KW-0949">S-adenosyl-L-methionine</keyword>
<feature type="compositionally biased region" description="Basic and acidic residues" evidence="9">
    <location>
        <begin position="43"/>
        <end position="73"/>
    </location>
</feature>
<feature type="compositionally biased region" description="Polar residues" evidence="9">
    <location>
        <begin position="384"/>
        <end position="397"/>
    </location>
</feature>
<sequence length="406" mass="45159">MTSDPQVQAEQSTPSSAYPIVKEFAPQQPLSKNAQKRLAKAARIAEQKKERRAFEKEKKKEKKRELAAKRAAGELDEGDQEPPKKKARTEGPRTPFEARIVIDLGFDDMMTENEVKSLTSQLAYTYNAHKKASNPFSSLLFTSLNGRTFTRLESLSDAAYKRWKDTEWWHEGYERLWEGKPSEAVSETANKSEVGEEDNVETKLAKTPQTAAQDSVVYLTADSKDELSELKAGETYIIGGICDHNRYKNLCLNKAEASGIRSARLPIGSHLAELKTRKVLTVNQTFEILLRWVETKNWKAALEEVIPKRKFNEKGRAAKKGGADERSERASEGQADRAVEGVVVVDVAELEDEDADAEGEDDIDGDAEWDESHETETLVEVTQGADSTNGTGLTLSLENPGPEVPS</sequence>
<evidence type="ECO:0000256" key="9">
    <source>
        <dbReference type="SAM" id="MobiDB-lite"/>
    </source>
</evidence>
<dbReference type="CDD" id="cd18089">
    <property type="entry name" value="SPOUT_Trm10-like"/>
    <property type="match status" value="1"/>
</dbReference>
<evidence type="ECO:0000259" key="10">
    <source>
        <dbReference type="PROSITE" id="PS51675"/>
    </source>
</evidence>
<dbReference type="EMBL" id="KN840455">
    <property type="protein sequence ID" value="KIP10409.1"/>
    <property type="molecule type" value="Genomic_DNA"/>
</dbReference>
<dbReference type="PANTHER" id="PTHR13563">
    <property type="entry name" value="TRNA (GUANINE-9-) METHYLTRANSFERASE"/>
    <property type="match status" value="1"/>
</dbReference>
<dbReference type="AlphaFoldDB" id="A0A0C3NYB2"/>
<feature type="domain" description="SAM-dependent MTase TRM10-type" evidence="10">
    <location>
        <begin position="86"/>
        <end position="313"/>
    </location>
</feature>
<proteinExistence type="predicted"/>
<comment type="catalytic activity">
    <reaction evidence="8">
        <text>guanosine(9) in tRNA + S-adenosyl-L-methionine = N(1)-methylguanosine(9) in tRNA + S-adenosyl-L-homocysteine + H(+)</text>
        <dbReference type="Rhea" id="RHEA:43156"/>
        <dbReference type="Rhea" id="RHEA-COMP:10367"/>
        <dbReference type="Rhea" id="RHEA-COMP:10368"/>
        <dbReference type="ChEBI" id="CHEBI:15378"/>
        <dbReference type="ChEBI" id="CHEBI:57856"/>
        <dbReference type="ChEBI" id="CHEBI:59789"/>
        <dbReference type="ChEBI" id="CHEBI:73542"/>
        <dbReference type="ChEBI" id="CHEBI:74269"/>
        <dbReference type="EC" id="2.1.1.221"/>
    </reaction>
</comment>